<dbReference type="Pfam" id="PF00563">
    <property type="entry name" value="EAL"/>
    <property type="match status" value="1"/>
</dbReference>
<feature type="transmembrane region" description="Helical" evidence="8">
    <location>
        <begin position="266"/>
        <end position="285"/>
    </location>
</feature>
<dbReference type="PANTHER" id="PTHR44757">
    <property type="entry name" value="DIGUANYLATE CYCLASE DGCP"/>
    <property type="match status" value="1"/>
</dbReference>
<keyword evidence="3" id="KW-0813">Transport</keyword>
<evidence type="ECO:0000313" key="13">
    <source>
        <dbReference type="Proteomes" id="UP000664096"/>
    </source>
</evidence>
<dbReference type="SMART" id="SM00052">
    <property type="entry name" value="EAL"/>
    <property type="match status" value="1"/>
</dbReference>
<evidence type="ECO:0000256" key="3">
    <source>
        <dbReference type="ARBA" id="ARBA00022448"/>
    </source>
</evidence>
<dbReference type="InterPro" id="IPR000160">
    <property type="entry name" value="GGDEF_dom"/>
</dbReference>
<feature type="transmembrane region" description="Helical" evidence="8">
    <location>
        <begin position="41"/>
        <end position="60"/>
    </location>
</feature>
<feature type="transmembrane region" description="Helical" evidence="8">
    <location>
        <begin position="81"/>
        <end position="100"/>
    </location>
</feature>
<feature type="transmembrane region" description="Helical" evidence="8">
    <location>
        <begin position="350"/>
        <end position="371"/>
    </location>
</feature>
<dbReference type="Pfam" id="PF00909">
    <property type="entry name" value="Ammonium_transp"/>
    <property type="match status" value="1"/>
</dbReference>
<evidence type="ECO:0000256" key="1">
    <source>
        <dbReference type="ARBA" id="ARBA00004141"/>
    </source>
</evidence>
<keyword evidence="7" id="KW-0924">Ammonia transport</keyword>
<dbReference type="CDD" id="cd01949">
    <property type="entry name" value="GGDEF"/>
    <property type="match status" value="1"/>
</dbReference>
<comment type="similarity">
    <text evidence="2">Belongs to the ammonia transporter channel (TC 1.A.11.2) family.</text>
</comment>
<evidence type="ECO:0000256" key="4">
    <source>
        <dbReference type="ARBA" id="ARBA00022692"/>
    </source>
</evidence>
<evidence type="ECO:0000256" key="7">
    <source>
        <dbReference type="ARBA" id="ARBA00023177"/>
    </source>
</evidence>
<dbReference type="InterPro" id="IPR035965">
    <property type="entry name" value="PAS-like_dom_sf"/>
</dbReference>
<dbReference type="Gene3D" id="3.30.70.270">
    <property type="match status" value="1"/>
</dbReference>
<keyword evidence="5 8" id="KW-1133">Transmembrane helix</keyword>
<dbReference type="InterPro" id="IPR035919">
    <property type="entry name" value="EAL_sf"/>
</dbReference>
<evidence type="ECO:0000256" key="8">
    <source>
        <dbReference type="SAM" id="Phobius"/>
    </source>
</evidence>
<dbReference type="Gene3D" id="3.20.20.450">
    <property type="entry name" value="EAL domain"/>
    <property type="match status" value="1"/>
</dbReference>
<dbReference type="Gene3D" id="1.10.3430.10">
    <property type="entry name" value="Ammonium transporter AmtB like domains"/>
    <property type="match status" value="1"/>
</dbReference>
<feature type="transmembrane region" description="Helical" evidence="8">
    <location>
        <begin position="120"/>
        <end position="144"/>
    </location>
</feature>
<dbReference type="InterPro" id="IPR001905">
    <property type="entry name" value="Ammonium_transpt"/>
</dbReference>
<dbReference type="SMART" id="SM00091">
    <property type="entry name" value="PAS"/>
    <property type="match status" value="1"/>
</dbReference>
<dbReference type="PROSITE" id="PS50887">
    <property type="entry name" value="GGDEF"/>
    <property type="match status" value="1"/>
</dbReference>
<dbReference type="FunFam" id="3.30.70.270:FF:000001">
    <property type="entry name" value="Diguanylate cyclase domain protein"/>
    <property type="match status" value="1"/>
</dbReference>
<dbReference type="GO" id="GO:0016020">
    <property type="term" value="C:membrane"/>
    <property type="evidence" value="ECO:0007669"/>
    <property type="project" value="UniProtKB-SubCell"/>
</dbReference>
<dbReference type="RefSeq" id="WP_207139642.1">
    <property type="nucleotide sequence ID" value="NZ_JAEKJZ010000001.1"/>
</dbReference>
<evidence type="ECO:0000313" key="12">
    <source>
        <dbReference type="EMBL" id="MBN9670130.1"/>
    </source>
</evidence>
<dbReference type="PROSITE" id="PS50112">
    <property type="entry name" value="PAS"/>
    <property type="match status" value="1"/>
</dbReference>
<keyword evidence="4 8" id="KW-0812">Transmembrane</keyword>
<feature type="domain" description="GGDEF" evidence="11">
    <location>
        <begin position="648"/>
        <end position="781"/>
    </location>
</feature>
<dbReference type="NCBIfam" id="TIGR00229">
    <property type="entry name" value="sensory_box"/>
    <property type="match status" value="1"/>
</dbReference>
<dbReference type="Pfam" id="PF13426">
    <property type="entry name" value="PAS_9"/>
    <property type="match status" value="1"/>
</dbReference>
<dbReference type="AlphaFoldDB" id="A0A939EBI9"/>
<dbReference type="NCBIfam" id="TIGR00254">
    <property type="entry name" value="GGDEF"/>
    <property type="match status" value="1"/>
</dbReference>
<dbReference type="InterPro" id="IPR018047">
    <property type="entry name" value="Ammonium_transpt_CS"/>
</dbReference>
<dbReference type="Gene3D" id="3.30.450.20">
    <property type="entry name" value="PAS domain"/>
    <property type="match status" value="1"/>
</dbReference>
<organism evidence="12 13">
    <name type="scientific">Roseibium aggregatum</name>
    <dbReference type="NCBI Taxonomy" id="187304"/>
    <lineage>
        <taxon>Bacteria</taxon>
        <taxon>Pseudomonadati</taxon>
        <taxon>Pseudomonadota</taxon>
        <taxon>Alphaproteobacteria</taxon>
        <taxon>Hyphomicrobiales</taxon>
        <taxon>Stappiaceae</taxon>
        <taxon>Roseibium</taxon>
    </lineage>
</organism>
<accession>A0A939EBI9</accession>
<feature type="transmembrane region" description="Helical" evidence="8">
    <location>
        <begin position="235"/>
        <end position="254"/>
    </location>
</feature>
<proteinExistence type="inferred from homology"/>
<dbReference type="InterPro" id="IPR029787">
    <property type="entry name" value="Nucleotide_cyclase"/>
</dbReference>
<sequence length="1065" mass="114431">MKTGTVVTGTVLGLAGVLDAGGVQAAVAGDVLSLQKSLDMVWVLVAAGLVLLMQVGFMLLEAGLVRSKNSINVAQKNLLDLAVSVLIFATFGFAIAFGAGGNWFAGFDTRLLGLSHMDPWVLTIFAFQVMFCGTAATIISGAVAERMRLSAYIWCSVLTAGLIYPVFAHWAWGSALFSEATAFLGDAGFVDFAGSTVVHGTGAWIAFAACVLLGPRIGRFGTDGRPFRIQGHSSVLATAGALILFVGWLGFNGGSTLAASWDVPKILANTVLAAAAGTGAGYFVGRWRDKVILPENSISGLLGGLVAITAGCHVLTPAGAMVVGMAGGAVAIAGAWLLERVFRIDDPVGAISVHGFAGVVGTLGLALLAPVELLPMGARLPQVAIQFAGVAACFIWSFGMGWLTLSAVNLLQPIRLDAAAEDLGLNEAEHGTRLGIGHVEDALDRLIAGKADLSMRLDVSKGEDSERLTRLFNALMDTVQSEEQAHLRAADAKRSQEEAERLSALANATFDAIVISVDGRILDGNKTFEDLIGYSIGELEMRGLYEFVDTRLAGTLEEHLIKAEKEPREVTLISRSGERVPVEIRTRVISYRGIPTRVSALVDLRERKKAEAQILHLAQHDPLTDLPNRAVFNAELKQTLRKCERNGHAAALLLIDLDRFKDINDLHGHPVGDTVIRVTAQRLRNCSRSGDIVSRLGGDEFAIVQNDIQFSNQAEDMAVRLVQALSQPIDCGHGLVLKPSASIGIALMAGQDAEDTVISNADIALYNAKNGGRHTYCVFLEGMGDEVRQRRALEKDLTAALSERQFVLHFQPRLNLVTAGIDSYEALIRWQHPEHGLVNPTDFIPVAEASGQIVAIGKYVLDEALKVASTSILSANISINVSPVQFRDKDFVDDVKRAIEQSSVPPERIELEITENTLIEDDARALTILTRLKEIGVKIALDDFGVGYSSLSYLSRFPFDCIKIDRSFVRESRPNYGSLAIIETVVRLGKALDMRVVAEGVEDSEILCLLAQRGCHEAQGYLIGMPAPVDKLARSVPTEVRDALDTLRFGGVKMFESETPKEIAS</sequence>
<dbReference type="SUPFAM" id="SSF55073">
    <property type="entry name" value="Nucleotide cyclase"/>
    <property type="match status" value="1"/>
</dbReference>
<dbReference type="SUPFAM" id="SSF141868">
    <property type="entry name" value="EAL domain-like"/>
    <property type="match status" value="1"/>
</dbReference>
<dbReference type="Proteomes" id="UP000664096">
    <property type="component" value="Unassembled WGS sequence"/>
</dbReference>
<evidence type="ECO:0000259" key="9">
    <source>
        <dbReference type="PROSITE" id="PS50112"/>
    </source>
</evidence>
<comment type="caution">
    <text evidence="12">The sequence shown here is derived from an EMBL/GenBank/DDBJ whole genome shotgun (WGS) entry which is preliminary data.</text>
</comment>
<feature type="domain" description="PAS" evidence="9">
    <location>
        <begin position="497"/>
        <end position="567"/>
    </location>
</feature>
<feature type="domain" description="EAL" evidence="10">
    <location>
        <begin position="790"/>
        <end position="1040"/>
    </location>
</feature>
<feature type="transmembrane region" description="Helical" evidence="8">
    <location>
        <begin position="383"/>
        <end position="405"/>
    </location>
</feature>
<reference evidence="12" key="1">
    <citation type="submission" date="2020-12" db="EMBL/GenBank/DDBJ databases">
        <title>Oil enriched cultivation method for isolating marine PHA-producing bacteria.</title>
        <authorList>
            <person name="Zheng W."/>
            <person name="Yu S."/>
            <person name="Huang Y."/>
        </authorList>
    </citation>
    <scope>NUCLEOTIDE SEQUENCE</scope>
    <source>
        <strain evidence="12">SY-2-12</strain>
    </source>
</reference>
<dbReference type="EMBL" id="JAEKJZ010000001">
    <property type="protein sequence ID" value="MBN9670130.1"/>
    <property type="molecule type" value="Genomic_DNA"/>
</dbReference>
<dbReference type="NCBIfam" id="TIGR00836">
    <property type="entry name" value="amt"/>
    <property type="match status" value="1"/>
</dbReference>
<dbReference type="PROSITE" id="PS50883">
    <property type="entry name" value="EAL"/>
    <property type="match status" value="1"/>
</dbReference>
<evidence type="ECO:0000256" key="6">
    <source>
        <dbReference type="ARBA" id="ARBA00023136"/>
    </source>
</evidence>
<dbReference type="InterPro" id="IPR043128">
    <property type="entry name" value="Rev_trsase/Diguanyl_cyclase"/>
</dbReference>
<dbReference type="InterPro" id="IPR029020">
    <property type="entry name" value="Ammonium/urea_transptr"/>
</dbReference>
<dbReference type="SUPFAM" id="SSF111352">
    <property type="entry name" value="Ammonium transporter"/>
    <property type="match status" value="1"/>
</dbReference>
<dbReference type="InterPro" id="IPR001633">
    <property type="entry name" value="EAL_dom"/>
</dbReference>
<dbReference type="CDD" id="cd00130">
    <property type="entry name" value="PAS"/>
    <property type="match status" value="1"/>
</dbReference>
<protein>
    <submittedName>
        <fullName evidence="12">Ammonium transporter</fullName>
    </submittedName>
</protein>
<dbReference type="PANTHER" id="PTHR44757:SF2">
    <property type="entry name" value="BIOFILM ARCHITECTURE MAINTENANCE PROTEIN MBAA"/>
    <property type="match status" value="1"/>
</dbReference>
<gene>
    <name evidence="12" type="primary">amt</name>
    <name evidence="12" type="ORF">JF539_07250</name>
</gene>
<dbReference type="InterPro" id="IPR024041">
    <property type="entry name" value="NH4_transpt_AmtB-like_dom"/>
</dbReference>
<feature type="transmembrane region" description="Helical" evidence="8">
    <location>
        <begin position="297"/>
        <end position="316"/>
    </location>
</feature>
<dbReference type="PROSITE" id="PS01219">
    <property type="entry name" value="AMMONIUM_TRANSP"/>
    <property type="match status" value="1"/>
</dbReference>
<dbReference type="GO" id="GO:0003824">
    <property type="term" value="F:catalytic activity"/>
    <property type="evidence" value="ECO:0007669"/>
    <property type="project" value="UniProtKB-ARBA"/>
</dbReference>
<feature type="transmembrane region" description="Helical" evidence="8">
    <location>
        <begin position="151"/>
        <end position="172"/>
    </location>
</feature>
<evidence type="ECO:0000256" key="2">
    <source>
        <dbReference type="ARBA" id="ARBA00005887"/>
    </source>
</evidence>
<keyword evidence="6 8" id="KW-0472">Membrane</keyword>
<dbReference type="SMART" id="SM00267">
    <property type="entry name" value="GGDEF"/>
    <property type="match status" value="1"/>
</dbReference>
<evidence type="ECO:0000259" key="11">
    <source>
        <dbReference type="PROSITE" id="PS50887"/>
    </source>
</evidence>
<evidence type="ECO:0000256" key="5">
    <source>
        <dbReference type="ARBA" id="ARBA00022989"/>
    </source>
</evidence>
<dbReference type="InterPro" id="IPR000014">
    <property type="entry name" value="PAS"/>
</dbReference>
<dbReference type="CDD" id="cd01948">
    <property type="entry name" value="EAL"/>
    <property type="match status" value="1"/>
</dbReference>
<dbReference type="SUPFAM" id="SSF55785">
    <property type="entry name" value="PYP-like sensor domain (PAS domain)"/>
    <property type="match status" value="1"/>
</dbReference>
<dbReference type="InterPro" id="IPR052155">
    <property type="entry name" value="Biofilm_reg_signaling"/>
</dbReference>
<comment type="subcellular location">
    <subcellularLocation>
        <location evidence="1">Membrane</location>
        <topology evidence="1">Multi-pass membrane protein</topology>
    </subcellularLocation>
</comment>
<name>A0A939EBI9_9HYPH</name>
<dbReference type="GO" id="GO:0008519">
    <property type="term" value="F:ammonium channel activity"/>
    <property type="evidence" value="ECO:0007669"/>
    <property type="project" value="InterPro"/>
</dbReference>
<feature type="transmembrane region" description="Helical" evidence="8">
    <location>
        <begin position="192"/>
        <end position="214"/>
    </location>
</feature>
<dbReference type="Pfam" id="PF00990">
    <property type="entry name" value="GGDEF"/>
    <property type="match status" value="1"/>
</dbReference>
<evidence type="ECO:0000259" key="10">
    <source>
        <dbReference type="PROSITE" id="PS50883"/>
    </source>
</evidence>